<proteinExistence type="predicted"/>
<keyword evidence="1" id="KW-1133">Transmembrane helix</keyword>
<dbReference type="Proteomes" id="UP000069632">
    <property type="component" value="Unassembled WGS sequence"/>
</dbReference>
<gene>
    <name evidence="3" type="ORF">ERS672216_01429</name>
</gene>
<dbReference type="Pfam" id="PF14317">
    <property type="entry name" value="YcxB"/>
    <property type="match status" value="1"/>
</dbReference>
<feature type="transmembrane region" description="Helical" evidence="1">
    <location>
        <begin position="31"/>
        <end position="50"/>
    </location>
</feature>
<keyword evidence="1" id="KW-0472">Membrane</keyword>
<protein>
    <recommendedName>
        <fullName evidence="2">YcxB-like C-terminal domain-containing protein</fullName>
    </recommendedName>
</protein>
<dbReference type="AlphaFoldDB" id="A0A128EQF2"/>
<dbReference type="InterPro" id="IPR025588">
    <property type="entry name" value="YcxB-like_C"/>
</dbReference>
<dbReference type="EMBL" id="FIZP01000008">
    <property type="protein sequence ID" value="CZE48460.1"/>
    <property type="molecule type" value="Genomic_DNA"/>
</dbReference>
<evidence type="ECO:0000313" key="3">
    <source>
        <dbReference type="EMBL" id="CZE48460.1"/>
    </source>
</evidence>
<accession>A0A128EQF2</accession>
<feature type="transmembrane region" description="Helical" evidence="1">
    <location>
        <begin position="56"/>
        <end position="75"/>
    </location>
</feature>
<keyword evidence="1" id="KW-0812">Transmembrane</keyword>
<evidence type="ECO:0000259" key="2">
    <source>
        <dbReference type="Pfam" id="PF14317"/>
    </source>
</evidence>
<name>A0A128EQF2_9BACT</name>
<dbReference type="RefSeq" id="WP_075494383.1">
    <property type="nucleotide sequence ID" value="NZ_CP053844.1"/>
</dbReference>
<sequence>MQISYKLTKLDYLIYQLYIYETNPKERKKRFFWRSLSVGIWLFAIFYISYTSSPTNGFILFLVFILMLCFYPFYVKSSVKKQFKKYIQKYFINSINKEITASYKDNEICVSIQKNNSFNKFSAKDIKKIVKFGDMFYIFVGENTAIIVPNDSPNNLAFTTHIAKALNLGISIENNDKLIRKYL</sequence>
<evidence type="ECO:0000256" key="1">
    <source>
        <dbReference type="SAM" id="Phobius"/>
    </source>
</evidence>
<reference evidence="3 4" key="1">
    <citation type="submission" date="2016-02" db="EMBL/GenBank/DDBJ databases">
        <authorList>
            <consortium name="Pathogen Informatics"/>
        </authorList>
    </citation>
    <scope>NUCLEOTIDE SEQUENCE [LARGE SCALE GENOMIC DNA]</scope>
    <source>
        <strain evidence="3 4">RC20</strain>
    </source>
</reference>
<feature type="domain" description="YcxB-like C-terminal" evidence="2">
    <location>
        <begin position="119"/>
        <end position="151"/>
    </location>
</feature>
<keyword evidence="4" id="KW-1185">Reference proteome</keyword>
<evidence type="ECO:0000313" key="4">
    <source>
        <dbReference type="Proteomes" id="UP000069632"/>
    </source>
</evidence>
<organism evidence="3 4">
    <name type="scientific">Campylobacter geochelonis</name>
    <dbReference type="NCBI Taxonomy" id="1780362"/>
    <lineage>
        <taxon>Bacteria</taxon>
        <taxon>Pseudomonadati</taxon>
        <taxon>Campylobacterota</taxon>
        <taxon>Epsilonproteobacteria</taxon>
        <taxon>Campylobacterales</taxon>
        <taxon>Campylobacteraceae</taxon>
        <taxon>Campylobacter</taxon>
    </lineage>
</organism>